<gene>
    <name evidence="1" type="ORF">CEP51_010367</name>
</gene>
<protein>
    <submittedName>
        <fullName evidence="1">Uncharacterized protein</fullName>
    </submittedName>
</protein>
<dbReference type="AlphaFoldDB" id="A0A428RER5"/>
<keyword evidence="2" id="KW-1185">Reference proteome</keyword>
<comment type="caution">
    <text evidence="1">The sequence shown here is derived from an EMBL/GenBank/DDBJ whole genome shotgun (WGS) entry which is preliminary data.</text>
</comment>
<dbReference type="Proteomes" id="UP000287972">
    <property type="component" value="Unassembled WGS sequence"/>
</dbReference>
<accession>A0A428RER5</accession>
<proteinExistence type="predicted"/>
<organism evidence="1 2">
    <name type="scientific">Fusarium floridanum</name>
    <dbReference type="NCBI Taxonomy" id="1325733"/>
    <lineage>
        <taxon>Eukaryota</taxon>
        <taxon>Fungi</taxon>
        <taxon>Dikarya</taxon>
        <taxon>Ascomycota</taxon>
        <taxon>Pezizomycotina</taxon>
        <taxon>Sordariomycetes</taxon>
        <taxon>Hypocreomycetidae</taxon>
        <taxon>Hypocreales</taxon>
        <taxon>Nectriaceae</taxon>
        <taxon>Fusarium</taxon>
        <taxon>Fusarium solani species complex</taxon>
    </lineage>
</organism>
<evidence type="ECO:0000313" key="2">
    <source>
        <dbReference type="Proteomes" id="UP000287972"/>
    </source>
</evidence>
<evidence type="ECO:0000313" key="1">
    <source>
        <dbReference type="EMBL" id="RSL76001.1"/>
    </source>
</evidence>
<reference evidence="1 2" key="1">
    <citation type="submission" date="2017-06" db="EMBL/GenBank/DDBJ databases">
        <title>Comparative genomic analysis of Ambrosia Fusariam Clade fungi.</title>
        <authorList>
            <person name="Stajich J.E."/>
            <person name="Carrillo J."/>
            <person name="Kijimoto T."/>
            <person name="Eskalen A."/>
            <person name="O'Donnell K."/>
            <person name="Kasson M."/>
        </authorList>
    </citation>
    <scope>NUCLEOTIDE SEQUENCE [LARGE SCALE GENOMIC DNA]</scope>
    <source>
        <strain evidence="1 2">NRRL62606</strain>
    </source>
</reference>
<sequence length="88" mass="9534">MRAYASVAGPSIMLAADGRDPGASAASTDRSCMAYESLEKKATGNRPEKERSAALQTHRKLDAKCMARQTETITACLGFQLPCNLERR</sequence>
<name>A0A428RER5_9HYPO</name>
<dbReference type="EMBL" id="NKCL01000319">
    <property type="protein sequence ID" value="RSL76001.1"/>
    <property type="molecule type" value="Genomic_DNA"/>
</dbReference>